<dbReference type="EMBL" id="JARKIB010000173">
    <property type="protein sequence ID" value="KAJ7728388.1"/>
    <property type="molecule type" value="Genomic_DNA"/>
</dbReference>
<gene>
    <name evidence="2" type="ORF">B0H16DRAFT_1589169</name>
</gene>
<feature type="compositionally biased region" description="Low complexity" evidence="1">
    <location>
        <begin position="26"/>
        <end position="44"/>
    </location>
</feature>
<organism evidence="2 3">
    <name type="scientific">Mycena metata</name>
    <dbReference type="NCBI Taxonomy" id="1033252"/>
    <lineage>
        <taxon>Eukaryota</taxon>
        <taxon>Fungi</taxon>
        <taxon>Dikarya</taxon>
        <taxon>Basidiomycota</taxon>
        <taxon>Agaricomycotina</taxon>
        <taxon>Agaricomycetes</taxon>
        <taxon>Agaricomycetidae</taxon>
        <taxon>Agaricales</taxon>
        <taxon>Marasmiineae</taxon>
        <taxon>Mycenaceae</taxon>
        <taxon>Mycena</taxon>
    </lineage>
</organism>
<evidence type="ECO:0000256" key="1">
    <source>
        <dbReference type="SAM" id="MobiDB-lite"/>
    </source>
</evidence>
<evidence type="ECO:0000313" key="2">
    <source>
        <dbReference type="EMBL" id="KAJ7728388.1"/>
    </source>
</evidence>
<name>A0AAD7HVN7_9AGAR</name>
<accession>A0AAD7HVN7</accession>
<comment type="caution">
    <text evidence="2">The sequence shown here is derived from an EMBL/GenBank/DDBJ whole genome shotgun (WGS) entry which is preliminary data.</text>
</comment>
<dbReference type="AlphaFoldDB" id="A0AAD7HVN7"/>
<evidence type="ECO:0000313" key="3">
    <source>
        <dbReference type="Proteomes" id="UP001215598"/>
    </source>
</evidence>
<reference evidence="2" key="1">
    <citation type="submission" date="2023-03" db="EMBL/GenBank/DDBJ databases">
        <title>Massive genome expansion in bonnet fungi (Mycena s.s.) driven by repeated elements and novel gene families across ecological guilds.</title>
        <authorList>
            <consortium name="Lawrence Berkeley National Laboratory"/>
            <person name="Harder C.B."/>
            <person name="Miyauchi S."/>
            <person name="Viragh M."/>
            <person name="Kuo A."/>
            <person name="Thoen E."/>
            <person name="Andreopoulos B."/>
            <person name="Lu D."/>
            <person name="Skrede I."/>
            <person name="Drula E."/>
            <person name="Henrissat B."/>
            <person name="Morin E."/>
            <person name="Kohler A."/>
            <person name="Barry K."/>
            <person name="LaButti K."/>
            <person name="Morin E."/>
            <person name="Salamov A."/>
            <person name="Lipzen A."/>
            <person name="Mereny Z."/>
            <person name="Hegedus B."/>
            <person name="Baldrian P."/>
            <person name="Stursova M."/>
            <person name="Weitz H."/>
            <person name="Taylor A."/>
            <person name="Grigoriev I.V."/>
            <person name="Nagy L.G."/>
            <person name="Martin F."/>
            <person name="Kauserud H."/>
        </authorList>
    </citation>
    <scope>NUCLEOTIDE SEQUENCE</scope>
    <source>
        <strain evidence="2">CBHHK182m</strain>
    </source>
</reference>
<feature type="region of interest" description="Disordered" evidence="1">
    <location>
        <begin position="1"/>
        <end position="74"/>
    </location>
</feature>
<keyword evidence="3" id="KW-1185">Reference proteome</keyword>
<sequence length="256" mass="28237">MGFDRLHPAPSALTERVRSRSPDLAPSPVKAPVAVVKSKAPSVKQAKKSKKIHEEKENQVPIEIDDSDSEAEGGNKYTHWANSEKTDVFSFVLAFDDTGNHRFEQLKKNPARVLKRASEILFPAGNRSAKSIQNLWTRSTDTYTWIRTFEGFTGDGGGDPNSEDVTAILAHRLKATRTAALTIDKLKPETIILWEKEGWYGNNAKVTRTVVRNSSSTISDIDEDDDDVPLSLSGSTHLPPTFALRPTILLVILASS</sequence>
<proteinExistence type="predicted"/>
<protein>
    <submittedName>
        <fullName evidence="2">Uncharacterized protein</fullName>
    </submittedName>
</protein>
<dbReference type="Proteomes" id="UP001215598">
    <property type="component" value="Unassembled WGS sequence"/>
</dbReference>